<feature type="region of interest" description="Disordered" evidence="1">
    <location>
        <begin position="1"/>
        <end position="68"/>
    </location>
</feature>
<feature type="compositionally biased region" description="Polar residues" evidence="1">
    <location>
        <begin position="38"/>
        <end position="56"/>
    </location>
</feature>
<organism evidence="2 3">
    <name type="scientific">Cudoniella acicularis</name>
    <dbReference type="NCBI Taxonomy" id="354080"/>
    <lineage>
        <taxon>Eukaryota</taxon>
        <taxon>Fungi</taxon>
        <taxon>Dikarya</taxon>
        <taxon>Ascomycota</taxon>
        <taxon>Pezizomycotina</taxon>
        <taxon>Leotiomycetes</taxon>
        <taxon>Helotiales</taxon>
        <taxon>Tricladiaceae</taxon>
        <taxon>Cudoniella</taxon>
    </lineage>
</organism>
<sequence length="692" mass="76793">MPPVSPHDSAISVATTSLSKSSTSSDDCHSNPKPHSPCSPTNLVPYSQLPPEQQAAQDLENDAAVQQAQDEIDIDSGLDSESDAGYETDSLASTSTSISSSVRDFTFENGRRYHKFREGAYNFPNDDSEQEREDMKHAMMVNLCQQLHFAPIGPNPQNILDMGTGTGVWAIEMGDLYPGSSVLGVDLSPIQPEWVPPNVKFMVDDVESPWLKPLNYYDYVHARHTVMAIKDWPKLMRRALEHLKPGGWFELQEIHHYPQCHDGSMPVDHLVAQYWSLVIEALSNLGVNFNATLLLADMMRDAGFTNITTRVFHVPIGVWPKNKILKMVGLYWRTILIDGLQPIALGPFYEGPGLESEHVLELEGGERHIPLGQVELRVVGELRRLVITTAFIAMFGEDPWKYAISALGAGGEWEVGSGKKQGRAGFGEGKGREMEASEAPRLLIEMGVSSEALAVELEIPTAKWLSLGSWSKPLPCNGSIIRKYSRNLVSVTAPKVKGRQTEATNGQIRSTEDFSLRDGLRENSPSTSSLVELAAIITRETEKVEKYIKESGSQVPSFEIDGPLDFPRLPEDIKTARLEVMRATKELGDLVTGPREGIRWMAWDHNNSLSLRAIYHYQIVNETATYAQIAEKVGLDKVNVRRFLRHAMTNRIFKEVSPDVVAHTAASRVLAEDGAMNDWVGFATNDLLSFLS</sequence>
<dbReference type="CDD" id="cd02440">
    <property type="entry name" value="AdoMet_MTases"/>
    <property type="match status" value="1"/>
</dbReference>
<evidence type="ECO:0000313" key="3">
    <source>
        <dbReference type="Proteomes" id="UP000566819"/>
    </source>
</evidence>
<evidence type="ECO:0000256" key="1">
    <source>
        <dbReference type="SAM" id="MobiDB-lite"/>
    </source>
</evidence>
<keyword evidence="3" id="KW-1185">Reference proteome</keyword>
<reference evidence="2 3" key="1">
    <citation type="submission" date="2020-03" db="EMBL/GenBank/DDBJ databases">
        <title>Draft Genome Sequence of Cudoniella acicularis.</title>
        <authorList>
            <person name="Buettner E."/>
            <person name="Kellner H."/>
        </authorList>
    </citation>
    <scope>NUCLEOTIDE SEQUENCE [LARGE SCALE GENOMIC DNA]</scope>
    <source>
        <strain evidence="2 3">DSM 108380</strain>
    </source>
</reference>
<dbReference type="SUPFAM" id="SSF53335">
    <property type="entry name" value="S-adenosyl-L-methionine-dependent methyltransferases"/>
    <property type="match status" value="1"/>
</dbReference>
<feature type="compositionally biased region" description="Acidic residues" evidence="1">
    <location>
        <begin position="76"/>
        <end position="86"/>
    </location>
</feature>
<dbReference type="GO" id="GO:0008168">
    <property type="term" value="F:methyltransferase activity"/>
    <property type="evidence" value="ECO:0007669"/>
    <property type="project" value="TreeGrafter"/>
</dbReference>
<dbReference type="InterPro" id="IPR036388">
    <property type="entry name" value="WH-like_DNA-bd_sf"/>
</dbReference>
<dbReference type="InterPro" id="IPR029063">
    <property type="entry name" value="SAM-dependent_MTases_sf"/>
</dbReference>
<dbReference type="EMBL" id="JAAMPI010001885">
    <property type="protein sequence ID" value="KAF4621959.1"/>
    <property type="molecule type" value="Genomic_DNA"/>
</dbReference>
<name>A0A8H4VVZ8_9HELO</name>
<dbReference type="PANTHER" id="PTHR43591:SF10">
    <property type="entry name" value="ABC TRANSMEMBRANE TYPE-1 DOMAIN-CONTAINING PROTEIN-RELATED"/>
    <property type="match status" value="1"/>
</dbReference>
<evidence type="ECO:0000313" key="2">
    <source>
        <dbReference type="EMBL" id="KAF4621959.1"/>
    </source>
</evidence>
<feature type="region of interest" description="Disordered" evidence="1">
    <location>
        <begin position="76"/>
        <end position="95"/>
    </location>
</feature>
<dbReference type="OrthoDB" id="184880at2759"/>
<gene>
    <name evidence="2" type="ORF">G7Y89_g14385</name>
</gene>
<protein>
    <recommendedName>
        <fullName evidence="4">Methyltransferase domain-containing protein</fullName>
    </recommendedName>
</protein>
<accession>A0A8H4VVZ8</accession>
<dbReference type="Gene3D" id="3.40.50.150">
    <property type="entry name" value="Vaccinia Virus protein VP39"/>
    <property type="match status" value="1"/>
</dbReference>
<dbReference type="Proteomes" id="UP000566819">
    <property type="component" value="Unassembled WGS sequence"/>
</dbReference>
<dbReference type="InterPro" id="IPR036390">
    <property type="entry name" value="WH_DNA-bd_sf"/>
</dbReference>
<dbReference type="Gene3D" id="1.10.10.10">
    <property type="entry name" value="Winged helix-like DNA-binding domain superfamily/Winged helix DNA-binding domain"/>
    <property type="match status" value="1"/>
</dbReference>
<feature type="compositionally biased region" description="Low complexity" evidence="1">
    <location>
        <begin position="12"/>
        <end position="25"/>
    </location>
</feature>
<proteinExistence type="predicted"/>
<comment type="caution">
    <text evidence="2">The sequence shown here is derived from an EMBL/GenBank/DDBJ whole genome shotgun (WGS) entry which is preliminary data.</text>
</comment>
<dbReference type="AlphaFoldDB" id="A0A8H4VVZ8"/>
<evidence type="ECO:0008006" key="4">
    <source>
        <dbReference type="Google" id="ProtNLM"/>
    </source>
</evidence>
<dbReference type="Pfam" id="PF13489">
    <property type="entry name" value="Methyltransf_23"/>
    <property type="match status" value="1"/>
</dbReference>
<dbReference type="SUPFAM" id="SSF46785">
    <property type="entry name" value="Winged helix' DNA-binding domain"/>
    <property type="match status" value="1"/>
</dbReference>
<dbReference type="PANTHER" id="PTHR43591">
    <property type="entry name" value="METHYLTRANSFERASE"/>
    <property type="match status" value="1"/>
</dbReference>